<evidence type="ECO:0000256" key="1">
    <source>
        <dbReference type="ARBA" id="ARBA00004123"/>
    </source>
</evidence>
<keyword evidence="5" id="KW-0539">Nucleus</keyword>
<dbReference type="Pfam" id="PF03754">
    <property type="entry name" value="At2g31720-like"/>
    <property type="match status" value="1"/>
</dbReference>
<protein>
    <submittedName>
        <fullName evidence="6">B3 domain-containing protein</fullName>
    </submittedName>
</protein>
<keyword evidence="3" id="KW-0238">DNA-binding</keyword>
<sequence>MKSDLSFADFKCLKINPNWSPLDMLVEAAYVAKVKWKAKLKLERRIQRYSMAKNSNAADVHVPKDANFMKEKDLNKMEEHRVGGFCKEEILMKEKAFQKPIIGDLSREEILLREKALKKPMTDQLIRVKKKEVIVGEKLMSSAIESLRNNTDQEVVGLKKSDGLKRKYRNRYNDEEWDLEERLKKQFKSLKGRFSRSENWETKPCSKSKFLPIIPLPYPPPDLPEEFMSEISKWGGTEVTLVIQKPLFKTDLQRDHGRVSIPVKQIRERFLRDYEEEVLENQQEIDVQLIHRRERSGIPILRTTNIILRQWDMKKLSGKVSTTYVLRTTWNDVAKVNGLKPGDVIQIWSFRNKEEKLCLALVVVGRGSEQKQKSNSY</sequence>
<organism evidence="6 7">
    <name type="scientific">Quillaja saponaria</name>
    <name type="common">Soap bark tree</name>
    <dbReference type="NCBI Taxonomy" id="32244"/>
    <lineage>
        <taxon>Eukaryota</taxon>
        <taxon>Viridiplantae</taxon>
        <taxon>Streptophyta</taxon>
        <taxon>Embryophyta</taxon>
        <taxon>Tracheophyta</taxon>
        <taxon>Spermatophyta</taxon>
        <taxon>Magnoliopsida</taxon>
        <taxon>eudicotyledons</taxon>
        <taxon>Gunneridae</taxon>
        <taxon>Pentapetalae</taxon>
        <taxon>rosids</taxon>
        <taxon>fabids</taxon>
        <taxon>Fabales</taxon>
        <taxon>Quillajaceae</taxon>
        <taxon>Quillaja</taxon>
    </lineage>
</organism>
<evidence type="ECO:0000256" key="3">
    <source>
        <dbReference type="ARBA" id="ARBA00023125"/>
    </source>
</evidence>
<reference evidence="6" key="1">
    <citation type="journal article" date="2023" name="Science">
        <title>Elucidation of the pathway for biosynthesis of saponin adjuvants from the soapbark tree.</title>
        <authorList>
            <person name="Reed J."/>
            <person name="Orme A."/>
            <person name="El-Demerdash A."/>
            <person name="Owen C."/>
            <person name="Martin L.B.B."/>
            <person name="Misra R.C."/>
            <person name="Kikuchi S."/>
            <person name="Rejzek M."/>
            <person name="Martin A.C."/>
            <person name="Harkess A."/>
            <person name="Leebens-Mack J."/>
            <person name="Louveau T."/>
            <person name="Stephenson M.J."/>
            <person name="Osbourn A."/>
        </authorList>
    </citation>
    <scope>NUCLEOTIDE SEQUENCE</scope>
    <source>
        <strain evidence="6">S10</strain>
    </source>
</reference>
<comment type="subcellular location">
    <subcellularLocation>
        <location evidence="1">Nucleus</location>
    </subcellularLocation>
</comment>
<keyword evidence="4" id="KW-0804">Transcription</keyword>
<keyword evidence="2" id="KW-0805">Transcription regulation</keyword>
<dbReference type="Gene3D" id="2.40.330.10">
    <property type="entry name" value="DNA-binding pseudobarrel domain"/>
    <property type="match status" value="1"/>
</dbReference>
<evidence type="ECO:0000256" key="2">
    <source>
        <dbReference type="ARBA" id="ARBA00023015"/>
    </source>
</evidence>
<dbReference type="GO" id="GO:0005634">
    <property type="term" value="C:nucleus"/>
    <property type="evidence" value="ECO:0007669"/>
    <property type="project" value="UniProtKB-SubCell"/>
</dbReference>
<accession>A0AAD7KV83</accession>
<evidence type="ECO:0000256" key="5">
    <source>
        <dbReference type="ARBA" id="ARBA00023242"/>
    </source>
</evidence>
<proteinExistence type="predicted"/>
<dbReference type="AlphaFoldDB" id="A0AAD7KV83"/>
<name>A0AAD7KV83_QUISA</name>
<dbReference type="SUPFAM" id="SSF101936">
    <property type="entry name" value="DNA-binding pseudobarrel domain"/>
    <property type="match status" value="1"/>
</dbReference>
<evidence type="ECO:0000256" key="4">
    <source>
        <dbReference type="ARBA" id="ARBA00023163"/>
    </source>
</evidence>
<dbReference type="KEGG" id="qsa:O6P43_031537"/>
<evidence type="ECO:0000313" key="6">
    <source>
        <dbReference type="EMBL" id="KAJ7946638.1"/>
    </source>
</evidence>
<evidence type="ECO:0000313" key="7">
    <source>
        <dbReference type="Proteomes" id="UP001163823"/>
    </source>
</evidence>
<dbReference type="InterPro" id="IPR015300">
    <property type="entry name" value="DNA-bd_pseudobarrel_sf"/>
</dbReference>
<dbReference type="PANTHER" id="PTHR31541:SF25">
    <property type="entry name" value="GAMMA-GLIADIN B"/>
    <property type="match status" value="1"/>
</dbReference>
<dbReference type="EMBL" id="JARAOO010000013">
    <property type="protein sequence ID" value="KAJ7946638.1"/>
    <property type="molecule type" value="Genomic_DNA"/>
</dbReference>
<comment type="caution">
    <text evidence="6">The sequence shown here is derived from an EMBL/GenBank/DDBJ whole genome shotgun (WGS) entry which is preliminary data.</text>
</comment>
<dbReference type="GO" id="GO:0003677">
    <property type="term" value="F:DNA binding"/>
    <property type="evidence" value="ECO:0007669"/>
    <property type="project" value="UniProtKB-KW"/>
</dbReference>
<dbReference type="Proteomes" id="UP001163823">
    <property type="component" value="Chromosome 13"/>
</dbReference>
<keyword evidence="7" id="KW-1185">Reference proteome</keyword>
<gene>
    <name evidence="6" type="ORF">O6P43_031537</name>
</gene>
<dbReference type="PANTHER" id="PTHR31541">
    <property type="entry name" value="B3 DOMAIN PLANT PROTEIN-RELATED"/>
    <property type="match status" value="1"/>
</dbReference>
<dbReference type="InterPro" id="IPR005508">
    <property type="entry name" value="At2g31720-like"/>
</dbReference>